<dbReference type="GeneID" id="30019313"/>
<sequence>MTRKLVTKVKATYPSSFPDELPRPELQMVYFSAALMGGQVQGRPLKEMLLEGLRALGYSVVVIWPDRCRAAAARVESVRWDTPAFPVPLALFRLYVAAKETAPSLAKRILWRKWIRNESNSRK</sequence>
<comment type="caution">
    <text evidence="1">The sequence shown here is derived from an EMBL/GenBank/DDBJ whole genome shotgun (WGS) entry which is preliminary data.</text>
</comment>
<evidence type="ECO:0000313" key="2">
    <source>
        <dbReference type="Proteomes" id="UP000076744"/>
    </source>
</evidence>
<keyword evidence="2" id="KW-1185">Reference proteome</keyword>
<gene>
    <name evidence="1" type="ORF">ISF_03021</name>
</gene>
<organism evidence="1 2">
    <name type="scientific">Cordyceps fumosorosea (strain ARSEF 2679)</name>
    <name type="common">Isaria fumosorosea</name>
    <dbReference type="NCBI Taxonomy" id="1081104"/>
    <lineage>
        <taxon>Eukaryota</taxon>
        <taxon>Fungi</taxon>
        <taxon>Dikarya</taxon>
        <taxon>Ascomycota</taxon>
        <taxon>Pezizomycotina</taxon>
        <taxon>Sordariomycetes</taxon>
        <taxon>Hypocreomycetidae</taxon>
        <taxon>Hypocreales</taxon>
        <taxon>Cordycipitaceae</taxon>
        <taxon>Cordyceps</taxon>
    </lineage>
</organism>
<dbReference type="STRING" id="1081104.A0A168B827"/>
<dbReference type="Proteomes" id="UP000076744">
    <property type="component" value="Unassembled WGS sequence"/>
</dbReference>
<accession>A0A168B827</accession>
<dbReference type="RefSeq" id="XP_018706355.1">
    <property type="nucleotide sequence ID" value="XM_018846627.1"/>
</dbReference>
<dbReference type="EMBL" id="AZHB01000005">
    <property type="protein sequence ID" value="OAA69751.1"/>
    <property type="molecule type" value="Genomic_DNA"/>
</dbReference>
<reference evidence="1 2" key="1">
    <citation type="journal article" date="2016" name="Genome Biol. Evol.">
        <title>Divergent and convergent evolution of fungal pathogenicity.</title>
        <authorList>
            <person name="Shang Y."/>
            <person name="Xiao G."/>
            <person name="Zheng P."/>
            <person name="Cen K."/>
            <person name="Zhan S."/>
            <person name="Wang C."/>
        </authorList>
    </citation>
    <scope>NUCLEOTIDE SEQUENCE [LARGE SCALE GENOMIC DNA]</scope>
    <source>
        <strain evidence="1 2">ARSEF 2679</strain>
    </source>
</reference>
<name>A0A168B827_CORFA</name>
<proteinExistence type="predicted"/>
<evidence type="ECO:0000313" key="1">
    <source>
        <dbReference type="EMBL" id="OAA69751.1"/>
    </source>
</evidence>
<protein>
    <submittedName>
        <fullName evidence="1">TPR domain protein</fullName>
    </submittedName>
</protein>
<dbReference type="AlphaFoldDB" id="A0A168B827"/>